<reference evidence="2 3" key="1">
    <citation type="submission" date="2015-01" db="EMBL/GenBank/DDBJ databases">
        <title>Evolution of Trichinella species and genotypes.</title>
        <authorList>
            <person name="Korhonen P.K."/>
            <person name="Edoardo P."/>
            <person name="Giuseppe L.R."/>
            <person name="Gasser R.B."/>
        </authorList>
    </citation>
    <scope>NUCLEOTIDE SEQUENCE [LARGE SCALE GENOMIC DNA]</scope>
    <source>
        <strain evidence="2">ISS417</strain>
    </source>
</reference>
<protein>
    <submittedName>
        <fullName evidence="2">Uncharacterized protein</fullName>
    </submittedName>
</protein>
<evidence type="ECO:0000256" key="1">
    <source>
        <dbReference type="SAM" id="MobiDB-lite"/>
    </source>
</evidence>
<dbReference type="AlphaFoldDB" id="A0A0V0TZP7"/>
<evidence type="ECO:0000313" key="3">
    <source>
        <dbReference type="Proteomes" id="UP000055048"/>
    </source>
</evidence>
<dbReference type="EMBL" id="JYDJ01000096">
    <property type="protein sequence ID" value="KRX44453.1"/>
    <property type="molecule type" value="Genomic_DNA"/>
</dbReference>
<name>A0A0V0TZP7_9BILA</name>
<accession>A0A0V0TZP7</accession>
<feature type="region of interest" description="Disordered" evidence="1">
    <location>
        <begin position="1"/>
        <end position="32"/>
    </location>
</feature>
<organism evidence="2 3">
    <name type="scientific">Trichinella murrelli</name>
    <dbReference type="NCBI Taxonomy" id="144512"/>
    <lineage>
        <taxon>Eukaryota</taxon>
        <taxon>Metazoa</taxon>
        <taxon>Ecdysozoa</taxon>
        <taxon>Nematoda</taxon>
        <taxon>Enoplea</taxon>
        <taxon>Dorylaimia</taxon>
        <taxon>Trichinellida</taxon>
        <taxon>Trichinellidae</taxon>
        <taxon>Trichinella</taxon>
    </lineage>
</organism>
<dbReference type="Proteomes" id="UP000055048">
    <property type="component" value="Unassembled WGS sequence"/>
</dbReference>
<keyword evidence="3" id="KW-1185">Reference proteome</keyword>
<feature type="compositionally biased region" description="Basic and acidic residues" evidence="1">
    <location>
        <begin position="1"/>
        <end position="12"/>
    </location>
</feature>
<comment type="caution">
    <text evidence="2">The sequence shown here is derived from an EMBL/GenBank/DDBJ whole genome shotgun (WGS) entry which is preliminary data.</text>
</comment>
<gene>
    <name evidence="2" type="ORF">T05_3859</name>
</gene>
<feature type="compositionally biased region" description="Polar residues" evidence="1">
    <location>
        <begin position="13"/>
        <end position="28"/>
    </location>
</feature>
<evidence type="ECO:0000313" key="2">
    <source>
        <dbReference type="EMBL" id="KRX44453.1"/>
    </source>
</evidence>
<sequence length="130" mass="14800">MRLSRYDNKHQNDNNQLNTLPRRTTTSDQFREPDVQFGEAVDLPLTKDDQVSVYQATASKRRLAYGKLFRSDCRPGSHGSYTWDFQVPTMTGQFWISLCPVAVHRGLYTFEKPKMARYDGSADAAEASSS</sequence>
<proteinExistence type="predicted"/>